<dbReference type="InterPro" id="IPR007419">
    <property type="entry name" value="BFD-like_2Fe2S-bd_dom"/>
</dbReference>
<sequence>MNDSYDIAIIGAGIIGTAIARELSRYQLNTVLIEKENDVANGTTKANSAIVHAGYDAAPGSLKARFNVMGNRMYEALCQDLQVPFQRVGSLVVAYDETEMKTLEGLYQRGNANGVPQLTIIDGKTLLAWEPHLSPRAVGALHAPTAGIVGPWELAIALAENAVENGVHVLLQRPVTDIKKLNKGYLLTTPEGTLSARMVINAAGVEADRVCAMVAAPPFTITPSRGEYQLFDKAAGNYVNRVIFQCPTPQGKNVVVLPTVHGNLLVGPTAAFVDDRTGVETTGEGLAELEERTRDRFVKLPWHQVITSFSGLRAKTPANDFIIGELSQAPGFFNVAAIDSPGLTAAPAIGEYVATLVTKSWGTVPVREDFQPKRRAVVHFDQLSTEEKADLVRQAPSYGRIICRCETITEGEIVDAIHRPVGAVSLDGVKRRVRAGGGRCQGGFCGPRVMEIIAREKKIPLTAVVKDGPESWILSGQTKSRKEEGR</sequence>
<dbReference type="SUPFAM" id="SSF54373">
    <property type="entry name" value="FAD-linked reductases, C-terminal domain"/>
    <property type="match status" value="1"/>
</dbReference>
<dbReference type="Gene3D" id="1.10.10.1100">
    <property type="entry name" value="BFD-like [2Fe-2S]-binding domain"/>
    <property type="match status" value="1"/>
</dbReference>
<reference evidence="3" key="1">
    <citation type="submission" date="2017-05" db="EMBL/GenBank/DDBJ databases">
        <authorList>
            <person name="Varghese N."/>
            <person name="Submissions S."/>
        </authorList>
    </citation>
    <scope>NUCLEOTIDE SEQUENCE</scope>
    <source>
        <strain evidence="3">Su22</strain>
    </source>
</reference>
<evidence type="ECO:0000259" key="1">
    <source>
        <dbReference type="Pfam" id="PF01266"/>
    </source>
</evidence>
<evidence type="ECO:0000313" key="4">
    <source>
        <dbReference type="Proteomes" id="UP001158066"/>
    </source>
</evidence>
<comment type="caution">
    <text evidence="3">The sequence shown here is derived from an EMBL/GenBank/DDBJ whole genome shotgun (WGS) entry which is preliminary data.</text>
</comment>
<dbReference type="EMBL" id="FXUF01000015">
    <property type="protein sequence ID" value="SMP67332.1"/>
    <property type="molecule type" value="Genomic_DNA"/>
</dbReference>
<dbReference type="PANTHER" id="PTHR42720">
    <property type="entry name" value="GLYCEROL-3-PHOSPHATE DEHYDROGENASE"/>
    <property type="match status" value="1"/>
</dbReference>
<proteinExistence type="predicted"/>
<dbReference type="PANTHER" id="PTHR42720:SF1">
    <property type="entry name" value="GLYCEROL 3-PHOSPHATE OXIDASE"/>
    <property type="match status" value="1"/>
</dbReference>
<dbReference type="AlphaFoldDB" id="A0AA45WY40"/>
<dbReference type="Pfam" id="PF01266">
    <property type="entry name" value="DAO"/>
    <property type="match status" value="1"/>
</dbReference>
<dbReference type="InterPro" id="IPR052745">
    <property type="entry name" value="G3P_Oxidase/Oxidoreductase"/>
</dbReference>
<name>A0AA45WY40_9CLOT</name>
<evidence type="ECO:0000259" key="2">
    <source>
        <dbReference type="Pfam" id="PF04324"/>
    </source>
</evidence>
<organism evidence="3 4">
    <name type="scientific">Anoxynatronum buryatiense</name>
    <dbReference type="NCBI Taxonomy" id="489973"/>
    <lineage>
        <taxon>Bacteria</taxon>
        <taxon>Bacillati</taxon>
        <taxon>Bacillota</taxon>
        <taxon>Clostridia</taxon>
        <taxon>Eubacteriales</taxon>
        <taxon>Clostridiaceae</taxon>
        <taxon>Anoxynatronum</taxon>
    </lineage>
</organism>
<dbReference type="Gene3D" id="3.30.9.10">
    <property type="entry name" value="D-Amino Acid Oxidase, subunit A, domain 2"/>
    <property type="match status" value="1"/>
</dbReference>
<evidence type="ECO:0000313" key="3">
    <source>
        <dbReference type="EMBL" id="SMP67332.1"/>
    </source>
</evidence>
<feature type="domain" description="FAD dependent oxidoreductase" evidence="1">
    <location>
        <begin position="6"/>
        <end position="355"/>
    </location>
</feature>
<gene>
    <name evidence="3" type="ORF">SAMN06296020_11549</name>
</gene>
<keyword evidence="4" id="KW-1185">Reference proteome</keyword>
<feature type="domain" description="BFD-like [2Fe-2S]-binding" evidence="2">
    <location>
        <begin position="401"/>
        <end position="454"/>
    </location>
</feature>
<dbReference type="Proteomes" id="UP001158066">
    <property type="component" value="Unassembled WGS sequence"/>
</dbReference>
<dbReference type="Gene3D" id="3.50.50.60">
    <property type="entry name" value="FAD/NAD(P)-binding domain"/>
    <property type="match status" value="1"/>
</dbReference>
<dbReference type="InterPro" id="IPR041854">
    <property type="entry name" value="BFD-like_2Fe2S-bd_dom_sf"/>
</dbReference>
<protein>
    <submittedName>
        <fullName evidence="3">Glycerol-3-phosphate dehydrogenase</fullName>
    </submittedName>
</protein>
<dbReference type="InterPro" id="IPR036188">
    <property type="entry name" value="FAD/NAD-bd_sf"/>
</dbReference>
<dbReference type="RefSeq" id="WP_283410372.1">
    <property type="nucleotide sequence ID" value="NZ_FXUF01000015.1"/>
</dbReference>
<dbReference type="CDD" id="cd19946">
    <property type="entry name" value="GlpA-like_Fer2_BFD-like"/>
    <property type="match status" value="1"/>
</dbReference>
<accession>A0AA45WY40</accession>
<dbReference type="Pfam" id="PF04324">
    <property type="entry name" value="Fer2_BFD"/>
    <property type="match status" value="1"/>
</dbReference>
<dbReference type="SUPFAM" id="SSF51905">
    <property type="entry name" value="FAD/NAD(P)-binding domain"/>
    <property type="match status" value="1"/>
</dbReference>
<dbReference type="InterPro" id="IPR006076">
    <property type="entry name" value="FAD-dep_OxRdtase"/>
</dbReference>